<evidence type="ECO:0000313" key="5">
    <source>
        <dbReference type="Proteomes" id="UP000695000"/>
    </source>
</evidence>
<dbReference type="SUPFAM" id="SSF46689">
    <property type="entry name" value="Homeodomain-like"/>
    <property type="match status" value="2"/>
</dbReference>
<keyword evidence="5" id="KW-1185">Reference proteome</keyword>
<evidence type="ECO:0000256" key="2">
    <source>
        <dbReference type="ARBA" id="ARBA00023125"/>
    </source>
</evidence>
<dbReference type="SMART" id="SM00674">
    <property type="entry name" value="CENPB"/>
    <property type="match status" value="1"/>
</dbReference>
<gene>
    <name evidence="6" type="primary">LOC108569615</name>
</gene>
<dbReference type="PANTHER" id="PTHR19303">
    <property type="entry name" value="TRANSPOSON"/>
    <property type="match status" value="1"/>
</dbReference>
<keyword evidence="2" id="KW-0238">DNA-binding</keyword>
<dbReference type="Pfam" id="PF03221">
    <property type="entry name" value="HTH_Tnp_Tc5"/>
    <property type="match status" value="1"/>
</dbReference>
<dbReference type="InterPro" id="IPR006600">
    <property type="entry name" value="HTH_CenpB_DNA-bd_dom"/>
</dbReference>
<dbReference type="GeneID" id="108569615"/>
<dbReference type="Pfam" id="PF03184">
    <property type="entry name" value="DDE_1"/>
    <property type="match status" value="1"/>
</dbReference>
<feature type="domain" description="HTH CENPB-type" evidence="4">
    <location>
        <begin position="69"/>
        <end position="147"/>
    </location>
</feature>
<dbReference type="InterPro" id="IPR007889">
    <property type="entry name" value="HTH_Psq"/>
</dbReference>
<dbReference type="PANTHER" id="PTHR19303:SF26">
    <property type="entry name" value="TIGGER TRANSPOSABLE ELEMENT-DERIVED PROTEIN 1"/>
    <property type="match status" value="1"/>
</dbReference>
<protein>
    <submittedName>
        <fullName evidence="6">Tigger transposable element-derived protein 1-like</fullName>
    </submittedName>
</protein>
<accession>A0ABM1NIS2</accession>
<dbReference type="RefSeq" id="XP_017786722.1">
    <property type="nucleotide sequence ID" value="XM_017931233.1"/>
</dbReference>
<dbReference type="InterPro" id="IPR050863">
    <property type="entry name" value="CenT-Element_Derived"/>
</dbReference>
<name>A0ABM1NIS2_NICVS</name>
<reference evidence="6" key="1">
    <citation type="submission" date="2025-08" db="UniProtKB">
        <authorList>
            <consortium name="RefSeq"/>
        </authorList>
    </citation>
    <scope>IDENTIFICATION</scope>
    <source>
        <tissue evidence="6">Whole Larva</tissue>
    </source>
</reference>
<dbReference type="Pfam" id="PF04218">
    <property type="entry name" value="CENP-B_N"/>
    <property type="match status" value="1"/>
</dbReference>
<dbReference type="Gene3D" id="1.10.10.60">
    <property type="entry name" value="Homeodomain-like"/>
    <property type="match status" value="2"/>
</dbReference>
<comment type="subcellular location">
    <subcellularLocation>
        <location evidence="1">Nucleus</location>
    </subcellularLocation>
</comment>
<evidence type="ECO:0000256" key="3">
    <source>
        <dbReference type="ARBA" id="ARBA00023242"/>
    </source>
</evidence>
<evidence type="ECO:0000256" key="1">
    <source>
        <dbReference type="ARBA" id="ARBA00004123"/>
    </source>
</evidence>
<sequence>MLPHKKFKQSLNLEVKLEIIKRHEMGQRQRDIAVDMQLAPSTVSSICSRDAKKIKKCAESGIPLTETMVNRHNKSKVLYDMEEILDQWVERQMHENKRLTHVIIRKKAISIYNELLEKEGITNGQKFNASNGWLWKYKIKMFTNFQKTPELDESGISFPYMLKKVVKDGKFLPQQVFTANETELYWKRDFAGTNFVKIKELNKNMCTLRVLLAANASGDFKLNPMLLYPHERPTFKDVDISELGVPWKNSRHKKFTPQMFEDWFKNHFVPNVYSYYEENNLDRKILLLINTNPHFSLKYFSFDDNVKVIFIPSRSTSYCSPINRSICTTFKSYYYYIVYRKLSKMWKTKLTTSASGYFKNYSLVVAIKYIRDAWQKVPSNLLNGAWFDIWPDVVQENADDDTNEEEFENILNSTLKYAEKVNIQHLNEDLLKEWISE</sequence>
<dbReference type="InterPro" id="IPR009057">
    <property type="entry name" value="Homeodomain-like_sf"/>
</dbReference>
<dbReference type="PROSITE" id="PS51253">
    <property type="entry name" value="HTH_CENPB"/>
    <property type="match status" value="1"/>
</dbReference>
<proteinExistence type="predicted"/>
<evidence type="ECO:0000259" key="4">
    <source>
        <dbReference type="PROSITE" id="PS51253"/>
    </source>
</evidence>
<dbReference type="Proteomes" id="UP000695000">
    <property type="component" value="Unplaced"/>
</dbReference>
<dbReference type="InterPro" id="IPR004875">
    <property type="entry name" value="DDE_SF_endonuclease_dom"/>
</dbReference>
<keyword evidence="3" id="KW-0539">Nucleus</keyword>
<evidence type="ECO:0000313" key="6">
    <source>
        <dbReference type="RefSeq" id="XP_017786722.1"/>
    </source>
</evidence>
<organism evidence="5 6">
    <name type="scientific">Nicrophorus vespilloides</name>
    <name type="common">Boreal carrion beetle</name>
    <dbReference type="NCBI Taxonomy" id="110193"/>
    <lineage>
        <taxon>Eukaryota</taxon>
        <taxon>Metazoa</taxon>
        <taxon>Ecdysozoa</taxon>
        <taxon>Arthropoda</taxon>
        <taxon>Hexapoda</taxon>
        <taxon>Insecta</taxon>
        <taxon>Pterygota</taxon>
        <taxon>Neoptera</taxon>
        <taxon>Endopterygota</taxon>
        <taxon>Coleoptera</taxon>
        <taxon>Polyphaga</taxon>
        <taxon>Staphyliniformia</taxon>
        <taxon>Silphidae</taxon>
        <taxon>Nicrophorinae</taxon>
        <taxon>Nicrophorus</taxon>
    </lineage>
</organism>